<proteinExistence type="predicted"/>
<dbReference type="AlphaFoldDB" id="A0A9N9KCM6"/>
<accession>A0A9N9KCM6</accession>
<feature type="non-terminal residue" evidence="1">
    <location>
        <position position="1"/>
    </location>
</feature>
<organism evidence="1 2">
    <name type="scientific">Cetraspora pellucida</name>
    <dbReference type="NCBI Taxonomy" id="1433469"/>
    <lineage>
        <taxon>Eukaryota</taxon>
        <taxon>Fungi</taxon>
        <taxon>Fungi incertae sedis</taxon>
        <taxon>Mucoromycota</taxon>
        <taxon>Glomeromycotina</taxon>
        <taxon>Glomeromycetes</taxon>
        <taxon>Diversisporales</taxon>
        <taxon>Gigasporaceae</taxon>
        <taxon>Cetraspora</taxon>
    </lineage>
</organism>
<evidence type="ECO:0000313" key="1">
    <source>
        <dbReference type="EMBL" id="CAG8818903.1"/>
    </source>
</evidence>
<name>A0A9N9KCM6_9GLOM</name>
<dbReference type="Proteomes" id="UP000789759">
    <property type="component" value="Unassembled WGS sequence"/>
</dbReference>
<reference evidence="1" key="1">
    <citation type="submission" date="2021-06" db="EMBL/GenBank/DDBJ databases">
        <authorList>
            <person name="Kallberg Y."/>
            <person name="Tangrot J."/>
            <person name="Rosling A."/>
        </authorList>
    </citation>
    <scope>NUCLEOTIDE SEQUENCE</scope>
    <source>
        <strain evidence="1">FL966</strain>
    </source>
</reference>
<comment type="caution">
    <text evidence="1">The sequence shown here is derived from an EMBL/GenBank/DDBJ whole genome shotgun (WGS) entry which is preliminary data.</text>
</comment>
<dbReference type="SUPFAM" id="SSF53098">
    <property type="entry name" value="Ribonuclease H-like"/>
    <property type="match status" value="1"/>
</dbReference>
<keyword evidence="2" id="KW-1185">Reference proteome</keyword>
<dbReference type="InterPro" id="IPR012337">
    <property type="entry name" value="RNaseH-like_sf"/>
</dbReference>
<evidence type="ECO:0000313" key="2">
    <source>
        <dbReference type="Proteomes" id="UP000789759"/>
    </source>
</evidence>
<protein>
    <submittedName>
        <fullName evidence="1">17154_t:CDS:1</fullName>
    </submittedName>
</protein>
<gene>
    <name evidence="1" type="ORF">CPELLU_LOCUS19478</name>
</gene>
<dbReference type="OrthoDB" id="2445699at2759"/>
<dbReference type="EMBL" id="CAJVQA010047321">
    <property type="protein sequence ID" value="CAG8818903.1"/>
    <property type="molecule type" value="Genomic_DNA"/>
</dbReference>
<sequence>VWELFEFLNPTLKLPERRTLDGRILNKEVKRLEDNIVIKLKNNSVGPTLAFDGWTNGMDISGERERWREVIEKIELMFSEIIQMGVKLIAVVCDSASFYAAARDLQNEFYKKYISLVVGNDTRWNSYLECFRSLLKSKSALRTLASKFDPLEPLDDDSLYLPENITSILLDESWWHVLQKLANILTPYGIIIDLFQKDKARLHEVLHRFGYFVEFWKRYEDLEFGQQILNRLESRWRE</sequence>